<comment type="subcellular location">
    <subcellularLocation>
        <location evidence="1">Mitochondrion membrane</location>
    </subcellularLocation>
</comment>
<evidence type="ECO:0000313" key="9">
    <source>
        <dbReference type="EMBL" id="GCC38668.1"/>
    </source>
</evidence>
<evidence type="ECO:0000256" key="4">
    <source>
        <dbReference type="ARBA" id="ARBA00023128"/>
    </source>
</evidence>
<keyword evidence="3 7" id="KW-1133">Transmembrane helix</keyword>
<reference evidence="9 10" key="1">
    <citation type="journal article" date="2018" name="Nat. Ecol. Evol.">
        <title>Shark genomes provide insights into elasmobranch evolution and the origin of vertebrates.</title>
        <authorList>
            <person name="Hara Y"/>
            <person name="Yamaguchi K"/>
            <person name="Onimaru K"/>
            <person name="Kadota M"/>
            <person name="Koyanagi M"/>
            <person name="Keeley SD"/>
            <person name="Tatsumi K"/>
            <person name="Tanaka K"/>
            <person name="Motone F"/>
            <person name="Kageyama Y"/>
            <person name="Nozu R"/>
            <person name="Adachi N"/>
            <person name="Nishimura O"/>
            <person name="Nakagawa R"/>
            <person name="Tanegashima C"/>
            <person name="Kiyatake I"/>
            <person name="Matsumoto R"/>
            <person name="Murakumo K"/>
            <person name="Nishida K"/>
            <person name="Terakita A"/>
            <person name="Kuratani S"/>
            <person name="Sato K"/>
            <person name="Hyodo S Kuraku.S."/>
        </authorList>
    </citation>
    <scope>NUCLEOTIDE SEQUENCE [LARGE SCALE GENOMIC DNA]</scope>
</reference>
<keyword evidence="5 7" id="KW-0472">Membrane</keyword>
<sequence length="148" mass="16427">MVDLERRMSMPREQDGPEIRALTSHTHRDVTSVPSRLGVQIGSVTMSSSNVSLVPMLPSEDDQTSKLIRKSKESPFVPIGIAGFASVVAYGLYKLKMRGNKKMSVHLIHMRVAAQGCVVGAMTIGVLWSMYKEYVVKPREQKIALLQK</sequence>
<evidence type="ECO:0000256" key="1">
    <source>
        <dbReference type="ARBA" id="ARBA00004325"/>
    </source>
</evidence>
<dbReference type="OrthoDB" id="10003563at2759"/>
<keyword evidence="10" id="KW-1185">Reference proteome</keyword>
<evidence type="ECO:0000313" key="10">
    <source>
        <dbReference type="Proteomes" id="UP000287033"/>
    </source>
</evidence>
<evidence type="ECO:0000259" key="8">
    <source>
        <dbReference type="PROSITE" id="PS51503"/>
    </source>
</evidence>
<dbReference type="PANTHER" id="PTHR12297:SF3">
    <property type="entry name" value="HIG1 DOMAIN FAMILY MEMBER 1A"/>
    <property type="match status" value="1"/>
</dbReference>
<feature type="transmembrane region" description="Helical" evidence="7">
    <location>
        <begin position="76"/>
        <end position="93"/>
    </location>
</feature>
<feature type="domain" description="HIG1" evidence="8">
    <location>
        <begin position="48"/>
        <end position="140"/>
    </location>
</feature>
<dbReference type="GO" id="GO:0097250">
    <property type="term" value="P:mitochondrial respirasome assembly"/>
    <property type="evidence" value="ECO:0007669"/>
    <property type="project" value="TreeGrafter"/>
</dbReference>
<dbReference type="OMA" id="SHYLAIC"/>
<proteinExistence type="predicted"/>
<feature type="transmembrane region" description="Helical" evidence="7">
    <location>
        <begin position="113"/>
        <end position="131"/>
    </location>
</feature>
<protein>
    <recommendedName>
        <fullName evidence="8">HIG1 domain-containing protein</fullName>
    </recommendedName>
</protein>
<evidence type="ECO:0000256" key="7">
    <source>
        <dbReference type="SAM" id="Phobius"/>
    </source>
</evidence>
<feature type="compositionally biased region" description="Basic and acidic residues" evidence="6">
    <location>
        <begin position="1"/>
        <end position="18"/>
    </location>
</feature>
<dbReference type="Gene3D" id="6.10.140.1320">
    <property type="match status" value="1"/>
</dbReference>
<keyword evidence="4" id="KW-0496">Mitochondrion</keyword>
<accession>A0A401T7Q5</accession>
<evidence type="ECO:0000256" key="2">
    <source>
        <dbReference type="ARBA" id="ARBA00022692"/>
    </source>
</evidence>
<feature type="region of interest" description="Disordered" evidence="6">
    <location>
        <begin position="1"/>
        <end position="27"/>
    </location>
</feature>
<dbReference type="Proteomes" id="UP000287033">
    <property type="component" value="Unassembled WGS sequence"/>
</dbReference>
<keyword evidence="2 7" id="KW-0812">Transmembrane</keyword>
<dbReference type="PANTHER" id="PTHR12297">
    <property type="entry name" value="HYPOXIA-INDUCBILE GENE 1 HIG1 -RELATED"/>
    <property type="match status" value="1"/>
</dbReference>
<comment type="caution">
    <text evidence="9">The sequence shown here is derived from an EMBL/GenBank/DDBJ whole genome shotgun (WGS) entry which is preliminary data.</text>
</comment>
<evidence type="ECO:0000256" key="3">
    <source>
        <dbReference type="ARBA" id="ARBA00022989"/>
    </source>
</evidence>
<dbReference type="EMBL" id="BEZZ01001226">
    <property type="protein sequence ID" value="GCC38668.1"/>
    <property type="molecule type" value="Genomic_DNA"/>
</dbReference>
<dbReference type="AlphaFoldDB" id="A0A401T7Q5"/>
<dbReference type="STRING" id="137246.A0A401T7Q5"/>
<name>A0A401T7Q5_CHIPU</name>
<dbReference type="InterPro" id="IPR007667">
    <property type="entry name" value="Hypoxia_induced_domain"/>
</dbReference>
<organism evidence="9 10">
    <name type="scientific">Chiloscyllium punctatum</name>
    <name type="common">Brownbanded bambooshark</name>
    <name type="synonym">Hemiscyllium punctatum</name>
    <dbReference type="NCBI Taxonomy" id="137246"/>
    <lineage>
        <taxon>Eukaryota</taxon>
        <taxon>Metazoa</taxon>
        <taxon>Chordata</taxon>
        <taxon>Craniata</taxon>
        <taxon>Vertebrata</taxon>
        <taxon>Chondrichthyes</taxon>
        <taxon>Elasmobranchii</taxon>
        <taxon>Galeomorphii</taxon>
        <taxon>Galeoidea</taxon>
        <taxon>Orectolobiformes</taxon>
        <taxon>Hemiscylliidae</taxon>
        <taxon>Chiloscyllium</taxon>
    </lineage>
</organism>
<dbReference type="GO" id="GO:0031966">
    <property type="term" value="C:mitochondrial membrane"/>
    <property type="evidence" value="ECO:0007669"/>
    <property type="project" value="UniProtKB-SubCell"/>
</dbReference>
<dbReference type="PROSITE" id="PS51503">
    <property type="entry name" value="HIG1"/>
    <property type="match status" value="1"/>
</dbReference>
<dbReference type="InterPro" id="IPR050355">
    <property type="entry name" value="RCF1"/>
</dbReference>
<dbReference type="Pfam" id="PF04588">
    <property type="entry name" value="HIG_1_N"/>
    <property type="match status" value="1"/>
</dbReference>
<evidence type="ECO:0000256" key="5">
    <source>
        <dbReference type="ARBA" id="ARBA00023136"/>
    </source>
</evidence>
<gene>
    <name evidence="9" type="ORF">chiPu_0017183</name>
</gene>
<evidence type="ECO:0000256" key="6">
    <source>
        <dbReference type="SAM" id="MobiDB-lite"/>
    </source>
</evidence>